<proteinExistence type="inferred from homology"/>
<dbReference type="Gene3D" id="1.25.40.10">
    <property type="entry name" value="Tetratricopeptide repeat domain"/>
    <property type="match status" value="6"/>
</dbReference>
<dbReference type="InterPro" id="IPR011990">
    <property type="entry name" value="TPR-like_helical_dom_sf"/>
</dbReference>
<dbReference type="FunFam" id="1.25.40.10:FF:000412">
    <property type="entry name" value="Putative pentatricopeptide repeat-containing protein"/>
    <property type="match status" value="1"/>
</dbReference>
<feature type="repeat" description="PPR" evidence="3">
    <location>
        <begin position="656"/>
        <end position="690"/>
    </location>
</feature>
<evidence type="ECO:0008006" key="6">
    <source>
        <dbReference type="Google" id="ProtNLM"/>
    </source>
</evidence>
<feature type="repeat" description="PPR" evidence="3">
    <location>
        <begin position="525"/>
        <end position="555"/>
    </location>
</feature>
<dbReference type="Pfam" id="PF01535">
    <property type="entry name" value="PPR"/>
    <property type="match status" value="8"/>
</dbReference>
<dbReference type="FunFam" id="1.25.40.10:FF:000090">
    <property type="entry name" value="Pentatricopeptide repeat-containing protein, chloroplastic"/>
    <property type="match status" value="1"/>
</dbReference>
<comment type="similarity">
    <text evidence="2">Belongs to the PPR family. PCMP-E subfamily.</text>
</comment>
<name>A0A8K0DKF4_9ROSA</name>
<dbReference type="OrthoDB" id="1904892at2759"/>
<dbReference type="PANTHER" id="PTHR47926">
    <property type="entry name" value="PENTATRICOPEPTIDE REPEAT-CONTAINING PROTEIN"/>
    <property type="match status" value="1"/>
</dbReference>
<feature type="repeat" description="PPR" evidence="3">
    <location>
        <begin position="212"/>
        <end position="246"/>
    </location>
</feature>
<evidence type="ECO:0000256" key="3">
    <source>
        <dbReference type="PROSITE-ProRule" id="PRU00708"/>
    </source>
</evidence>
<comment type="caution">
    <text evidence="4">The sequence shown here is derived from an EMBL/GenBank/DDBJ whole genome shotgun (WGS) entry which is preliminary data.</text>
</comment>
<dbReference type="InterPro" id="IPR002885">
    <property type="entry name" value="PPR_rpt"/>
</dbReference>
<dbReference type="AlphaFoldDB" id="A0A8K0DKF4"/>
<gene>
    <name evidence="4" type="ORF">FNV43_RR26805</name>
</gene>
<protein>
    <recommendedName>
        <fullName evidence="6">Pentatricopeptide repeat-containing protein</fullName>
    </recommendedName>
</protein>
<dbReference type="PANTHER" id="PTHR47926:SF481">
    <property type="entry name" value="TETRATRICOPEPTIDE-LIKE HELICAL DOMAIN SUPERFAMILY"/>
    <property type="match status" value="1"/>
</dbReference>
<dbReference type="Proteomes" id="UP000796880">
    <property type="component" value="Unassembled WGS sequence"/>
</dbReference>
<dbReference type="InterPro" id="IPR046960">
    <property type="entry name" value="PPR_At4g14850-like_plant"/>
</dbReference>
<sequence length="873" mass="97320">MTHPYCKPLNATIRRYCVDARHVDALSLFVRNLRSLFGCEPNDRLLAPILKTCAALSAIKLGKALHGYVVKQGYFSCQSVSKALLNMYAKCGELDECNKMFGQMDYRDTVIWNIILSGFSGSQTNNDKVMKLFSALHTGGEAKPSPVTFAIIFPVYARVGYIDAGKCIHSYVIKSGFETNNLVGNSLVSMYAKCGLVFYDAFTAFNSISQKDVISWNAIIAGFAENRFINDALKLFGQMLKGPTKPNYATIATILPVCASLDESFAYRSGREIHCYVLRRSELVADVSVCNSLVSFYLRFGKTEEAESLFQRMNSRDLVSWNAIISGYASNGEWLKALDSFYRLLSVDKIGPDCVTILSILPACACLQNLQVGKSIHGYVFRHPRLYEDVAVGNSMVSFYAKCNNVGASSKTFLTMDQRDLISWNSMLDSFAESGYNTEFFNLLWRMFTEGLMLDSVTILIIIRFCATLLRANKVKETHGYAIKAGFLQDNIVPTIGNALLDAYAKCGNMEYALRIFHTLLDKMNLVTCNSMISGYVNCGAHDGAQALFNQMFDTDLTTWNLLVRVYAENDCPDQTLYFFQQLQAQGMKPDAVTIISLLPVCAHMASNNFLRQCHGYVVRACLDDVRLKGALLDLYAKCGVIACAYKLFQSSPYKDLVMFTAMVGGFAMHGMGEEALMVFSHMLEMGLKPDHVIMTAVLSACSHSGLVREGLKMFYSIDEVHGMKPTMEQYACVVDLLARGGLVDDAFSFVTRMPVKANANIWGTLLGACRTHHKVELGRLVAGHLFEVEADNIGNYVVMSNLYAAEARWDQVVEVRRLMRTRDLKKEAGCSWIEVERRKNTFVAGDSSHPERGIIYSTLSILDQQIKEPVQV</sequence>
<keyword evidence="1" id="KW-0677">Repeat</keyword>
<dbReference type="EMBL" id="VOIH02000012">
    <property type="protein sequence ID" value="KAF3432066.1"/>
    <property type="molecule type" value="Genomic_DNA"/>
</dbReference>
<dbReference type="FunFam" id="1.25.40.10:FF:000781">
    <property type="entry name" value="Pentatricopeptide repeat-containing protein"/>
    <property type="match status" value="1"/>
</dbReference>
<dbReference type="NCBIfam" id="TIGR00756">
    <property type="entry name" value="PPR"/>
    <property type="match status" value="5"/>
</dbReference>
<dbReference type="InterPro" id="IPR046848">
    <property type="entry name" value="E_motif"/>
</dbReference>
<feature type="repeat" description="PPR" evidence="3">
    <location>
        <begin position="420"/>
        <end position="454"/>
    </location>
</feature>
<dbReference type="FunFam" id="1.25.40.10:FF:000361">
    <property type="entry name" value="Pentatricopeptide repeat-containing protein chloroplastic"/>
    <property type="match status" value="1"/>
</dbReference>
<evidence type="ECO:0000313" key="4">
    <source>
        <dbReference type="EMBL" id="KAF3432066.1"/>
    </source>
</evidence>
<dbReference type="GO" id="GO:0009451">
    <property type="term" value="P:RNA modification"/>
    <property type="evidence" value="ECO:0007669"/>
    <property type="project" value="InterPro"/>
</dbReference>
<accession>A0A8K0DKF4</accession>
<evidence type="ECO:0000256" key="1">
    <source>
        <dbReference type="ARBA" id="ARBA00022737"/>
    </source>
</evidence>
<organism evidence="4 5">
    <name type="scientific">Rhamnella rubrinervis</name>
    <dbReference type="NCBI Taxonomy" id="2594499"/>
    <lineage>
        <taxon>Eukaryota</taxon>
        <taxon>Viridiplantae</taxon>
        <taxon>Streptophyta</taxon>
        <taxon>Embryophyta</taxon>
        <taxon>Tracheophyta</taxon>
        <taxon>Spermatophyta</taxon>
        <taxon>Magnoliopsida</taxon>
        <taxon>eudicotyledons</taxon>
        <taxon>Gunneridae</taxon>
        <taxon>Pentapetalae</taxon>
        <taxon>rosids</taxon>
        <taxon>fabids</taxon>
        <taxon>Rosales</taxon>
        <taxon>Rhamnaceae</taxon>
        <taxon>rhamnoid group</taxon>
        <taxon>Rhamneae</taxon>
        <taxon>Rhamnella</taxon>
    </lineage>
</organism>
<keyword evidence="5" id="KW-1185">Reference proteome</keyword>
<dbReference type="PROSITE" id="PS51375">
    <property type="entry name" value="PPR"/>
    <property type="match status" value="6"/>
</dbReference>
<evidence type="ECO:0000256" key="2">
    <source>
        <dbReference type="ARBA" id="ARBA00061659"/>
    </source>
</evidence>
<evidence type="ECO:0000313" key="5">
    <source>
        <dbReference type="Proteomes" id="UP000796880"/>
    </source>
</evidence>
<reference evidence="4" key="1">
    <citation type="submission" date="2020-03" db="EMBL/GenBank/DDBJ databases">
        <title>A high-quality chromosome-level genome assembly of a woody plant with both climbing and erect habits, Rhamnella rubrinervis.</title>
        <authorList>
            <person name="Lu Z."/>
            <person name="Yang Y."/>
            <person name="Zhu X."/>
            <person name="Sun Y."/>
        </authorList>
    </citation>
    <scope>NUCLEOTIDE SEQUENCE</scope>
    <source>
        <strain evidence="4">BYM</strain>
        <tissue evidence="4">Leaf</tissue>
    </source>
</reference>
<dbReference type="GO" id="GO:0003723">
    <property type="term" value="F:RNA binding"/>
    <property type="evidence" value="ECO:0007669"/>
    <property type="project" value="InterPro"/>
</dbReference>
<dbReference type="Pfam" id="PF20431">
    <property type="entry name" value="E_motif"/>
    <property type="match status" value="1"/>
</dbReference>
<dbReference type="Pfam" id="PF13041">
    <property type="entry name" value="PPR_2"/>
    <property type="match status" value="1"/>
</dbReference>
<feature type="repeat" description="PPR" evidence="3">
    <location>
        <begin position="556"/>
        <end position="590"/>
    </location>
</feature>
<feature type="repeat" description="PPR" evidence="3">
    <location>
        <begin position="286"/>
        <end position="320"/>
    </location>
</feature>